<keyword evidence="5" id="KW-0443">Lipid metabolism</keyword>
<evidence type="ECO:0000256" key="4">
    <source>
        <dbReference type="ARBA" id="ARBA00022691"/>
    </source>
</evidence>
<evidence type="ECO:0000256" key="5">
    <source>
        <dbReference type="ARBA" id="ARBA00023098"/>
    </source>
</evidence>
<dbReference type="RefSeq" id="WP_093168043.1">
    <property type="nucleotide sequence ID" value="NZ_FNCN01000002.1"/>
</dbReference>
<dbReference type="PANTHER" id="PTHR43667:SF1">
    <property type="entry name" value="CYCLOPROPANE-FATTY-ACYL-PHOSPHOLIPID SYNTHASE"/>
    <property type="match status" value="1"/>
</dbReference>
<evidence type="ECO:0000256" key="1">
    <source>
        <dbReference type="ARBA" id="ARBA00010815"/>
    </source>
</evidence>
<name>A0A1G7SHV1_9ACTN</name>
<dbReference type="OrthoDB" id="9782855at2"/>
<evidence type="ECO:0000256" key="3">
    <source>
        <dbReference type="ARBA" id="ARBA00022679"/>
    </source>
</evidence>
<dbReference type="CDD" id="cd02440">
    <property type="entry name" value="AdoMet_MTases"/>
    <property type="match status" value="1"/>
</dbReference>
<keyword evidence="7" id="KW-1185">Reference proteome</keyword>
<dbReference type="Gene3D" id="3.40.50.150">
    <property type="entry name" value="Vaccinia Virus protein VP39"/>
    <property type="match status" value="1"/>
</dbReference>
<dbReference type="GO" id="GO:0008168">
    <property type="term" value="F:methyltransferase activity"/>
    <property type="evidence" value="ECO:0007669"/>
    <property type="project" value="UniProtKB-KW"/>
</dbReference>
<dbReference type="InterPro" id="IPR029063">
    <property type="entry name" value="SAM-dependent_MTases_sf"/>
</dbReference>
<evidence type="ECO:0000313" key="6">
    <source>
        <dbReference type="EMBL" id="SDG22531.1"/>
    </source>
</evidence>
<dbReference type="EMBL" id="FNCN01000002">
    <property type="protein sequence ID" value="SDG22531.1"/>
    <property type="molecule type" value="Genomic_DNA"/>
</dbReference>
<comment type="similarity">
    <text evidence="1">Belongs to the CFA/CMAS family.</text>
</comment>
<organism evidence="6 7">
    <name type="scientific">Sinosporangium album</name>
    <dbReference type="NCBI Taxonomy" id="504805"/>
    <lineage>
        <taxon>Bacteria</taxon>
        <taxon>Bacillati</taxon>
        <taxon>Actinomycetota</taxon>
        <taxon>Actinomycetes</taxon>
        <taxon>Streptosporangiales</taxon>
        <taxon>Streptosporangiaceae</taxon>
        <taxon>Sinosporangium</taxon>
    </lineage>
</organism>
<dbReference type="Pfam" id="PF02353">
    <property type="entry name" value="CMAS"/>
    <property type="match status" value="1"/>
</dbReference>
<sequence length="316" mass="36265">MSKTRATAGYKGVSQAAAQRHYDVSDDFFRIWQGPDLNYAAAMWEDGDDTLEAAQARKTAYLIEQANVRPGSRVLDVGCGYGYELRTLVEKYQVAEAVGITLSEAGVDYLHKQDLPRCEVRLENYVDHRPRTPYDAIISVEAMEHFARPGLSGRSKIRSYRTFFERCHRMLRPDGRMTVQTITWGHRFPLNIQILSDLYLATSIYPECNPPFATEIMHACDGLFDVLELRNDRDHYARTAQMWVDRLRDDREHAAELIGRKKAMAFERCMGTAVQAFTEGWLTLHRFTFRPLPVRLRPARRFLVNNVLGRGGTPKT</sequence>
<dbReference type="GO" id="GO:0032259">
    <property type="term" value="P:methylation"/>
    <property type="evidence" value="ECO:0007669"/>
    <property type="project" value="UniProtKB-KW"/>
</dbReference>
<evidence type="ECO:0000256" key="2">
    <source>
        <dbReference type="ARBA" id="ARBA00022603"/>
    </source>
</evidence>
<accession>A0A1G7SHV1</accession>
<keyword evidence="4" id="KW-0949">S-adenosyl-L-methionine</keyword>
<protein>
    <submittedName>
        <fullName evidence="6">Cyclopropane-fatty-acyl-phospholipid synthase</fullName>
    </submittedName>
</protein>
<dbReference type="AlphaFoldDB" id="A0A1G7SHV1"/>
<evidence type="ECO:0000313" key="7">
    <source>
        <dbReference type="Proteomes" id="UP000198923"/>
    </source>
</evidence>
<dbReference type="STRING" id="504805.SAMN05421505_102312"/>
<dbReference type="PANTHER" id="PTHR43667">
    <property type="entry name" value="CYCLOPROPANE-FATTY-ACYL-PHOSPHOLIPID SYNTHASE"/>
    <property type="match status" value="1"/>
</dbReference>
<proteinExistence type="inferred from homology"/>
<dbReference type="SUPFAM" id="SSF53335">
    <property type="entry name" value="S-adenosyl-L-methionine-dependent methyltransferases"/>
    <property type="match status" value="1"/>
</dbReference>
<dbReference type="InterPro" id="IPR003333">
    <property type="entry name" value="CMAS"/>
</dbReference>
<keyword evidence="2" id="KW-0489">Methyltransferase</keyword>
<dbReference type="Proteomes" id="UP000198923">
    <property type="component" value="Unassembled WGS sequence"/>
</dbReference>
<dbReference type="InterPro" id="IPR050723">
    <property type="entry name" value="CFA/CMAS"/>
</dbReference>
<reference evidence="6 7" key="1">
    <citation type="submission" date="2016-10" db="EMBL/GenBank/DDBJ databases">
        <authorList>
            <person name="de Groot N.N."/>
        </authorList>
    </citation>
    <scope>NUCLEOTIDE SEQUENCE [LARGE SCALE GENOMIC DNA]</scope>
    <source>
        <strain evidence="6 7">CPCC 201354</strain>
    </source>
</reference>
<dbReference type="GO" id="GO:0008610">
    <property type="term" value="P:lipid biosynthetic process"/>
    <property type="evidence" value="ECO:0007669"/>
    <property type="project" value="InterPro"/>
</dbReference>
<dbReference type="PIRSF" id="PIRSF003085">
    <property type="entry name" value="CMAS"/>
    <property type="match status" value="1"/>
</dbReference>
<keyword evidence="3" id="KW-0808">Transferase</keyword>
<gene>
    <name evidence="6" type="ORF">SAMN05421505_102312</name>
</gene>